<dbReference type="Proteomes" id="UP000567179">
    <property type="component" value="Unassembled WGS sequence"/>
</dbReference>
<comment type="function">
    <text evidence="11">3'-5'-exoribonuclease that specifically recognizes RNAs polyuridylated at their 3' end and mediates their degradation. Component of an exosome-independent RNA degradation pathway that mediates degradation of cytoplasmic mRNAs that have been deadenylated and subsequently uridylated at their 3'.</text>
</comment>
<keyword evidence="5 11" id="KW-0479">Metal-binding</keyword>
<keyword evidence="9" id="KW-0560">Oxidoreductase</keyword>
<dbReference type="PROSITE" id="PS00470">
    <property type="entry name" value="IDH_IMDH"/>
    <property type="match status" value="1"/>
</dbReference>
<comment type="subunit">
    <text evidence="3">Octamer of two non-identical subunits IDH1 and IDH2.</text>
</comment>
<dbReference type="GO" id="GO:0000287">
    <property type="term" value="F:magnesium ion binding"/>
    <property type="evidence" value="ECO:0007669"/>
    <property type="project" value="InterPro"/>
</dbReference>
<dbReference type="PROSITE" id="PS01175">
    <property type="entry name" value="RIBONUCLEASE_II"/>
    <property type="match status" value="1"/>
</dbReference>
<dbReference type="Gene3D" id="2.40.50.140">
    <property type="entry name" value="Nucleic acid-binding proteins"/>
    <property type="match status" value="1"/>
</dbReference>
<comment type="similarity">
    <text evidence="2">Belongs to the isocitrate and isopropylmalate dehydrogenases family.</text>
</comment>
<comment type="caution">
    <text evidence="16">The sequence shown here is derived from an EMBL/GenBank/DDBJ whole genome shotgun (WGS) entry which is preliminary data.</text>
</comment>
<dbReference type="InterPro" id="IPR024084">
    <property type="entry name" value="IsoPropMal-DH-like_dom"/>
</dbReference>
<proteinExistence type="inferred from homology"/>
<feature type="compositionally biased region" description="Basic and acidic residues" evidence="13">
    <location>
        <begin position="1405"/>
        <end position="1425"/>
    </location>
</feature>
<keyword evidence="11" id="KW-0540">Nuclease</keyword>
<evidence type="ECO:0000256" key="10">
    <source>
        <dbReference type="ARBA" id="ARBA00023027"/>
    </source>
</evidence>
<protein>
    <recommendedName>
        <fullName evidence="11">DIS3-like exonuclease 2</fullName>
        <ecNumber evidence="11">3.1.13.-</ecNumber>
    </recommendedName>
</protein>
<dbReference type="FunFam" id="2.40.50.690:FF:000001">
    <property type="entry name" value="Cell wall biogenesis protein"/>
    <property type="match status" value="1"/>
</dbReference>
<dbReference type="Gene3D" id="2.40.50.700">
    <property type="match status" value="1"/>
</dbReference>
<dbReference type="Pfam" id="PF17849">
    <property type="entry name" value="OB_Dis3"/>
    <property type="match status" value="1"/>
</dbReference>
<name>A0A8H5F2P8_9AGAR</name>
<dbReference type="GO" id="GO:0003723">
    <property type="term" value="F:RNA binding"/>
    <property type="evidence" value="ECO:0007669"/>
    <property type="project" value="UniProtKB-KW"/>
</dbReference>
<dbReference type="Pfam" id="PF00773">
    <property type="entry name" value="RNB"/>
    <property type="match status" value="1"/>
</dbReference>
<dbReference type="EC" id="3.1.13.-" evidence="11"/>
<gene>
    <name evidence="16" type="ORF">D9619_000892</name>
</gene>
<comment type="catalytic activity">
    <reaction evidence="1">
        <text>D-threo-isocitrate + NAD(+) = 2-oxoglutarate + CO2 + NADH</text>
        <dbReference type="Rhea" id="RHEA:23632"/>
        <dbReference type="ChEBI" id="CHEBI:15562"/>
        <dbReference type="ChEBI" id="CHEBI:16526"/>
        <dbReference type="ChEBI" id="CHEBI:16810"/>
        <dbReference type="ChEBI" id="CHEBI:57540"/>
        <dbReference type="ChEBI" id="CHEBI:57945"/>
        <dbReference type="EC" id="1.1.1.41"/>
    </reaction>
</comment>
<dbReference type="InterPro" id="IPR022966">
    <property type="entry name" value="RNase_II/R_CS"/>
</dbReference>
<dbReference type="Pfam" id="PF00180">
    <property type="entry name" value="Iso_dh"/>
    <property type="match status" value="1"/>
</dbReference>
<dbReference type="EMBL" id="JAACJJ010000028">
    <property type="protein sequence ID" value="KAF5321387.1"/>
    <property type="molecule type" value="Genomic_DNA"/>
</dbReference>
<dbReference type="PANTHER" id="PTHR23355">
    <property type="entry name" value="RIBONUCLEASE"/>
    <property type="match status" value="1"/>
</dbReference>
<feature type="domain" description="Isopropylmalate dehydrogenase-like" evidence="15">
    <location>
        <begin position="322"/>
        <end position="638"/>
    </location>
</feature>
<evidence type="ECO:0000256" key="2">
    <source>
        <dbReference type="ARBA" id="ARBA00007769"/>
    </source>
</evidence>
<dbReference type="InterPro" id="IPR050180">
    <property type="entry name" value="RNR_Ribonuclease"/>
</dbReference>
<dbReference type="InterPro" id="IPR041505">
    <property type="entry name" value="Dis3_CSD2"/>
</dbReference>
<keyword evidence="10" id="KW-0520">NAD</keyword>
<feature type="coiled-coil region" evidence="12">
    <location>
        <begin position="1000"/>
        <end position="1027"/>
    </location>
</feature>
<dbReference type="InterPro" id="IPR028591">
    <property type="entry name" value="DIS3L2"/>
</dbReference>
<evidence type="ECO:0000256" key="4">
    <source>
        <dbReference type="ARBA" id="ARBA00022490"/>
    </source>
</evidence>
<evidence type="ECO:0000256" key="6">
    <source>
        <dbReference type="ARBA" id="ARBA00022842"/>
    </source>
</evidence>
<evidence type="ECO:0000256" key="9">
    <source>
        <dbReference type="ARBA" id="ARBA00023002"/>
    </source>
</evidence>
<dbReference type="FunFam" id="2.40.50.700:FF:000002">
    <property type="entry name" value="Cell wall biogenesis protein"/>
    <property type="match status" value="1"/>
</dbReference>
<feature type="region of interest" description="Disordered" evidence="13">
    <location>
        <begin position="659"/>
        <end position="827"/>
    </location>
</feature>
<dbReference type="InterPro" id="IPR019818">
    <property type="entry name" value="IsoCit/isopropylmalate_DH_CS"/>
</dbReference>
<feature type="binding site" evidence="11">
    <location>
        <position position="1559"/>
    </location>
    <ligand>
        <name>Mg(2+)</name>
        <dbReference type="ChEBI" id="CHEBI:18420"/>
    </ligand>
</feature>
<dbReference type="SUPFAM" id="SSF53659">
    <property type="entry name" value="Isocitrate/Isopropylmalate dehydrogenase-like"/>
    <property type="match status" value="1"/>
</dbReference>
<dbReference type="Gene3D" id="6.10.140.1230">
    <property type="match status" value="1"/>
</dbReference>
<dbReference type="HAMAP" id="MF_03045">
    <property type="entry name" value="DIS3L2"/>
    <property type="match status" value="1"/>
</dbReference>
<dbReference type="SUPFAM" id="SSF50249">
    <property type="entry name" value="Nucleic acid-binding proteins"/>
    <property type="match status" value="3"/>
</dbReference>
<dbReference type="Gene3D" id="2.40.50.690">
    <property type="match status" value="1"/>
</dbReference>
<keyword evidence="12" id="KW-0175">Coiled coil</keyword>
<feature type="region of interest" description="Disordered" evidence="13">
    <location>
        <begin position="1320"/>
        <end position="1351"/>
    </location>
</feature>
<dbReference type="SMART" id="SM00955">
    <property type="entry name" value="RNB"/>
    <property type="match status" value="1"/>
</dbReference>
<evidence type="ECO:0000256" key="8">
    <source>
        <dbReference type="ARBA" id="ARBA00022946"/>
    </source>
</evidence>
<evidence type="ECO:0000256" key="11">
    <source>
        <dbReference type="HAMAP-Rule" id="MF_03045"/>
    </source>
</evidence>
<feature type="domain" description="RNB" evidence="14">
    <location>
        <begin position="1538"/>
        <end position="1886"/>
    </location>
</feature>
<dbReference type="InterPro" id="IPR041093">
    <property type="entry name" value="Dis3l2-like_C"/>
</dbReference>
<feature type="region of interest" description="Disordered" evidence="13">
    <location>
        <begin position="229"/>
        <end position="251"/>
    </location>
</feature>
<dbReference type="GO" id="GO:0000956">
    <property type="term" value="P:nuclear-transcribed mRNA catabolic process"/>
    <property type="evidence" value="ECO:0007669"/>
    <property type="project" value="UniProtKB-UniRule"/>
</dbReference>
<evidence type="ECO:0000256" key="7">
    <source>
        <dbReference type="ARBA" id="ARBA00022884"/>
    </source>
</evidence>
<comment type="cofactor">
    <cofactor evidence="11">
        <name>Mg(2+)</name>
        <dbReference type="ChEBI" id="CHEBI:18420"/>
    </cofactor>
    <cofactor evidence="11">
        <name>Mn(2+)</name>
        <dbReference type="ChEBI" id="CHEBI:29035"/>
    </cofactor>
</comment>
<feature type="compositionally biased region" description="Basic and acidic residues" evidence="13">
    <location>
        <begin position="1320"/>
        <end position="1332"/>
    </location>
</feature>
<comment type="similarity">
    <text evidence="11">Belongs to the RNR ribonuclease family. DIS3L2 subfamily.</text>
</comment>
<keyword evidence="4 11" id="KW-0963">Cytoplasm</keyword>
<dbReference type="GO" id="GO:1990074">
    <property type="term" value="P:polyuridylation-dependent mRNA catabolic process"/>
    <property type="evidence" value="ECO:0007669"/>
    <property type="project" value="UniProtKB-UniRule"/>
</dbReference>
<keyword evidence="8" id="KW-0809">Transit peptide</keyword>
<dbReference type="Pfam" id="PF17877">
    <property type="entry name" value="Dis3l2_C_term"/>
    <property type="match status" value="1"/>
</dbReference>
<keyword evidence="17" id="KW-1185">Reference proteome</keyword>
<evidence type="ECO:0000313" key="17">
    <source>
        <dbReference type="Proteomes" id="UP000567179"/>
    </source>
</evidence>
<evidence type="ECO:0000256" key="5">
    <source>
        <dbReference type="ARBA" id="ARBA00022723"/>
    </source>
</evidence>
<dbReference type="PANTHER" id="PTHR23355:SF9">
    <property type="entry name" value="DIS3-LIKE EXONUCLEASE 2"/>
    <property type="match status" value="1"/>
</dbReference>
<reference evidence="16 17" key="1">
    <citation type="journal article" date="2020" name="ISME J.">
        <title>Uncovering the hidden diversity of litter-decomposition mechanisms in mushroom-forming fungi.</title>
        <authorList>
            <person name="Floudas D."/>
            <person name="Bentzer J."/>
            <person name="Ahren D."/>
            <person name="Johansson T."/>
            <person name="Persson P."/>
            <person name="Tunlid A."/>
        </authorList>
    </citation>
    <scope>NUCLEOTIDE SEQUENCE [LARGE SCALE GENOMIC DNA]</scope>
    <source>
        <strain evidence="16 17">CBS 101986</strain>
    </source>
</reference>
<evidence type="ECO:0000259" key="15">
    <source>
        <dbReference type="SMART" id="SM01329"/>
    </source>
</evidence>
<comment type="subcellular location">
    <subcellularLocation>
        <location evidence="11">Cytoplasm</location>
    </subcellularLocation>
    <subcellularLocation>
        <location evidence="11">Cytoplasm</location>
        <location evidence="11">P-body</location>
    </subcellularLocation>
</comment>
<dbReference type="GO" id="GO:0051287">
    <property type="term" value="F:NAD binding"/>
    <property type="evidence" value="ECO:0007669"/>
    <property type="project" value="InterPro"/>
</dbReference>
<keyword evidence="6 11" id="KW-0460">Magnesium</keyword>
<accession>A0A8H5F2P8</accession>
<evidence type="ECO:0000256" key="12">
    <source>
        <dbReference type="SAM" id="Coils"/>
    </source>
</evidence>
<feature type="binding site" evidence="11">
    <location>
        <position position="1550"/>
    </location>
    <ligand>
        <name>Mg(2+)</name>
        <dbReference type="ChEBI" id="CHEBI:18420"/>
    </ligand>
</feature>
<dbReference type="GO" id="GO:0004449">
    <property type="term" value="F:isocitrate dehydrogenase (NAD+) activity"/>
    <property type="evidence" value="ECO:0007669"/>
    <property type="project" value="UniProtKB-EC"/>
</dbReference>
<evidence type="ECO:0000313" key="16">
    <source>
        <dbReference type="EMBL" id="KAF5321387.1"/>
    </source>
</evidence>
<feature type="compositionally biased region" description="Low complexity" evidence="13">
    <location>
        <begin position="773"/>
        <end position="783"/>
    </location>
</feature>
<dbReference type="InterPro" id="IPR012340">
    <property type="entry name" value="NA-bd_OB-fold"/>
</dbReference>
<feature type="compositionally biased region" description="Basic and acidic residues" evidence="13">
    <location>
        <begin position="726"/>
        <end position="741"/>
    </location>
</feature>
<dbReference type="GO" id="GO:0000932">
    <property type="term" value="C:P-body"/>
    <property type="evidence" value="ECO:0007669"/>
    <property type="project" value="UniProtKB-SubCell"/>
</dbReference>
<dbReference type="InterPro" id="IPR001900">
    <property type="entry name" value="RNase_II/R"/>
</dbReference>
<keyword evidence="11" id="KW-0269">Exonuclease</keyword>
<feature type="site" description="Important for catalytic activity" evidence="11">
    <location>
        <position position="1558"/>
    </location>
</feature>
<dbReference type="InterPro" id="IPR005024">
    <property type="entry name" value="Snf7_fam"/>
</dbReference>
<evidence type="ECO:0000256" key="13">
    <source>
        <dbReference type="SAM" id="MobiDB-lite"/>
    </source>
</evidence>
<feature type="coiled-coil region" evidence="12">
    <location>
        <begin position="64"/>
        <end position="91"/>
    </location>
</feature>
<keyword evidence="7 11" id="KW-0694">RNA-binding</keyword>
<dbReference type="GO" id="GO:0000175">
    <property type="term" value="F:3'-5'-RNA exonuclease activity"/>
    <property type="evidence" value="ECO:0007669"/>
    <property type="project" value="UniProtKB-UniRule"/>
</dbReference>
<feature type="compositionally biased region" description="Polar residues" evidence="13">
    <location>
        <begin position="702"/>
        <end position="725"/>
    </location>
</feature>
<keyword evidence="11" id="KW-0464">Manganese</keyword>
<feature type="region of interest" description="Disordered" evidence="13">
    <location>
        <begin position="1401"/>
        <end position="1425"/>
    </location>
</feature>
<evidence type="ECO:0000256" key="1">
    <source>
        <dbReference type="ARBA" id="ARBA00000837"/>
    </source>
</evidence>
<dbReference type="GO" id="GO:0007034">
    <property type="term" value="P:vacuolar transport"/>
    <property type="evidence" value="ECO:0007669"/>
    <property type="project" value="InterPro"/>
</dbReference>
<feature type="compositionally biased region" description="Basic and acidic residues" evidence="13">
    <location>
        <begin position="1342"/>
        <end position="1351"/>
    </location>
</feature>
<evidence type="ECO:0000259" key="14">
    <source>
        <dbReference type="SMART" id="SM00955"/>
    </source>
</evidence>
<dbReference type="FunFam" id="3.40.718.10:FF:000003">
    <property type="entry name" value="Isocitrate dehydrogenase [NAD] subunit, mitochondrial"/>
    <property type="match status" value="1"/>
</dbReference>
<dbReference type="OrthoDB" id="372421at2759"/>
<evidence type="ECO:0000256" key="3">
    <source>
        <dbReference type="ARBA" id="ARBA00011567"/>
    </source>
</evidence>
<dbReference type="Gene3D" id="3.40.718.10">
    <property type="entry name" value="Isopropylmalate Dehydrogenase"/>
    <property type="match status" value="1"/>
</dbReference>
<keyword evidence="11" id="KW-0378">Hydrolase</keyword>
<dbReference type="SMART" id="SM01329">
    <property type="entry name" value="Iso_dh"/>
    <property type="match status" value="1"/>
</dbReference>
<dbReference type="Pfam" id="PF03357">
    <property type="entry name" value="Snf7"/>
    <property type="match status" value="1"/>
</dbReference>
<sequence>MRHSDMDNSHFHLITASLFLTVTWLTRYLQRRQLHTYSIHRQLLPGTMQSINRFLYGPTPEERIRAWQAKLRSESRQLDRQMRELDVQTNKARQTVKQLATKGDVKSARILAKEVVRSNKQKDRLSVSKARLGSIGNQLNQQMELKALAKVTGSLQKSTEIMKLSNALVKLPQISQTMREMSMEMTKAGIMEEMLEDTLEMDEDEEVEEEADAEVDKVLFDLTNGKLGEAGSVSTERPASNVVEDEETERTMEKYREQLNVDKWELVGAATAEVALKHLGSTGVTLPVAQGSLKQLSPLRRYASAAPTAAFAGQKDSNGKYTVTLIPGDGIGPEISQSIKDIYTAAQVPIQWEEVDVTPILKGGKTVIPDAAIHSVKKNTVALKVGKGHVSLNLTLRRTFKLFANVRPCASIKGFKTPYDDVNTVLIRENTEGEYSGIEHEIVDGVVQSIKLITWDASERVARYAFNHARSSGRMRVTAVHKANIMKMSDGMFLSACREVSKEFPDVAYDEDLLDRIVTNPRPYSDRVMVMPNLYGDILSDMCAGLIGGLGLTPSGNIGRDASIFEAVHGSAPDIAGKGLANPTALLLSSIMMLRHMRLNDYADKIEQAALTTIAEGKTITGDLGGKSSTKDHFCMTLWTSVCVAFDERYPRQSRLHQHHFNLENQPAVKKDEKKPSSGGNRGPKRQTSNPTNLRGGAPANRPSSRGSVKKSSAPPSNIESGSDTASRKGSETGKKPETRGKSQPGGGRGQPHRRGQPSASQGTRNPRDHGSSKQSSSPAPAQTKDSSDALSSLQRVIADLKTASPVQPPSSSNNVPGMPGAQAYSLQAPVFQPGAAGYPGTNNDQKHRKAVSLGTSAMPGNYNSFSPHLGAMLEDVEDGVSYEDGEIPDRFYQQQQQQQGHQPRSQSQSFMAPRFAALAAQQEQDNVGPTGRPQLAPGFMFGARKRSAPPMGPPISEEDVGFQFPQQYQNQQQLQNFPTDILQQQEAPRGHRKSESGEITGIMAEQIALQNQIEALQQQQQALYQQQLASNQVLSFQTPGVVPARGAHRRVQSTVPMSPNTAAFGNMQHPMGQFGNLNGLNLGLDGQTQGVPRGHGRRHSVNVVNKSISHPTLGNLNFEGFDDGFAPPAINPMPGGHSRQGSRVDSSWRINGGVGGIQGNNGGFTSDLAQAQAQLQSLQQFRAAAGGHHHKMASFSFPNMLPNMMAANMMGMGAGAVLQQQQHQQFQSQIQQQSTQPQRKSLFAPYLPQASLPPLLAAGKLVVGILRVNKRNRSDAYVATEVLDADIYICGSKDRNRALEGDIVAVELLDVDEVWGTKKEKEEKKRKKEENAAYDLKTNGGRKDDKKKDDVEVEGQGLMLFEDEEVTDEVKPQFAGHVVAVVERMPGQLFSGTLGLLRPSSAATKEKQEAERREREGDRGDEPRRAIERPKIVWFKPTDKRVPLIAIPTEQAPPDFVQNSEAYVNKLFVACIKRHPISSLHPFGTLVEELGPIGDIEVETSALLKDCNFPTEDFTENVMKCLPPLPWTIPERELETRKDMRGERIFSIDPETAKDVDDALSIKANEDGTYDVGVHIADVSFFVKANTPLDRDARKRATSVYLVQRAVPMLPPALSEQLCSLLPGQDRLAFSVIFTMDTEGKMIRKWFGKTIIRSIAKLAYSDAQRVIDGQPLGELVADPSHKPTDVANDILLLRGLASKLRAERFRNGTLALESSKLSFTLDDNGMPADCGQYERSESNFLIEEFMLATNIAVAQQIAVHLPEQALLRRHDIPVERRLARTLLTFPTQTTFQQRAERLGYNMDTSSSATLMKSFDAVTDPTARRLLELLSFKATQRAKYFCAGMLDIAKYGHYALNVPLYTHFTSPIRRYADVLVHRQLEAILQGSADNKFTMDRDAVAKVAQQCNIKRDSAALAQEQSAHLYLCVLIADLTARYGPVVRQAKVVGVLDAAFDVLVPEFGIEKRVHVDQMPIEIYWSNRDVITWLAENSDDEHLKMVKQNAEQHALKMEVASRSVHDEKALFDEDDADDDEIVLGRAEAVPTKPESSKQRLLSMAKVKPEFEGLRITPSGHRIQDIKELMTVPVIVTADLTKSPPVIKVYSVNPYAEAKK</sequence>
<organism evidence="16 17">
    <name type="scientific">Psilocybe cf. subviscida</name>
    <dbReference type="NCBI Taxonomy" id="2480587"/>
    <lineage>
        <taxon>Eukaryota</taxon>
        <taxon>Fungi</taxon>
        <taxon>Dikarya</taxon>
        <taxon>Basidiomycota</taxon>
        <taxon>Agaricomycotina</taxon>
        <taxon>Agaricomycetes</taxon>
        <taxon>Agaricomycetidae</taxon>
        <taxon>Agaricales</taxon>
        <taxon>Agaricineae</taxon>
        <taxon>Strophariaceae</taxon>
        <taxon>Psilocybe</taxon>
    </lineage>
</organism>